<dbReference type="PATRIC" id="fig|1121939.11.peg.1499"/>
<accession>S2KMC7</accession>
<dbReference type="AlphaFoldDB" id="S2KMC7"/>
<evidence type="ECO:0000313" key="2">
    <source>
        <dbReference type="Proteomes" id="UP000014463"/>
    </source>
</evidence>
<sequence length="54" mass="5875">MEGPDSTVSQANSAIIRQARQPHRLGLQFIAEVVQERSRKVDPVTDKAAVSQAS</sequence>
<organism evidence="1 2">
    <name type="scientific">Litchfieldella anticariensis (strain DSM 16096 / CECT 5854 / CIP 108499 / LMG 22089 / FP35)</name>
    <name type="common">Halomonas anticariensis</name>
    <dbReference type="NCBI Taxonomy" id="1121939"/>
    <lineage>
        <taxon>Bacteria</taxon>
        <taxon>Pseudomonadati</taxon>
        <taxon>Pseudomonadota</taxon>
        <taxon>Gammaproteobacteria</taxon>
        <taxon>Oceanospirillales</taxon>
        <taxon>Halomonadaceae</taxon>
        <taxon>Litchfieldella</taxon>
    </lineage>
</organism>
<gene>
    <name evidence="1" type="ORF">L861_22460</name>
</gene>
<protein>
    <submittedName>
        <fullName evidence="1">Uncharacterized protein</fullName>
    </submittedName>
</protein>
<reference evidence="1 2" key="1">
    <citation type="journal article" date="2013" name="Genome Announc.">
        <title>Draft genome sequence of the moderately halophilic gammaproteobacterium Halomonas anticariensis FP35.</title>
        <authorList>
            <person name="Tahrioui A."/>
            <person name="Quesada E."/>
            <person name="Llamas I."/>
        </authorList>
    </citation>
    <scope>NUCLEOTIDE SEQUENCE [LARGE SCALE GENOMIC DNA]</scope>
    <source>
        <strain evidence="2">DSM 16096 / CECT 5854 / LMG 22089 / FP35</strain>
    </source>
</reference>
<evidence type="ECO:0000313" key="1">
    <source>
        <dbReference type="EMBL" id="EPC03075.1"/>
    </source>
</evidence>
<keyword evidence="2" id="KW-1185">Reference proteome</keyword>
<comment type="caution">
    <text evidence="1">The sequence shown here is derived from an EMBL/GenBank/DDBJ whole genome shotgun (WGS) entry which is preliminary data.</text>
</comment>
<proteinExistence type="predicted"/>
<name>S2KMC7_LITA3</name>
<dbReference type="Proteomes" id="UP000014463">
    <property type="component" value="Unassembled WGS sequence"/>
</dbReference>
<dbReference type="EMBL" id="ASTJ01000022">
    <property type="protein sequence ID" value="EPC03075.1"/>
    <property type="molecule type" value="Genomic_DNA"/>
</dbReference>